<dbReference type="EMBL" id="LVYU01000093">
    <property type="protein sequence ID" value="KZB00411.1"/>
    <property type="molecule type" value="Genomic_DNA"/>
</dbReference>
<comment type="caution">
    <text evidence="1">The sequence shown here is derived from an EMBL/GenBank/DDBJ whole genome shotgun (WGS) entry which is preliminary data.</text>
</comment>
<evidence type="ECO:0000313" key="1">
    <source>
        <dbReference type="EMBL" id="KZB00411.1"/>
    </source>
</evidence>
<gene>
    <name evidence="1" type="ORF">A4A59_18615</name>
</gene>
<dbReference type="AlphaFoldDB" id="A0A154IIG0"/>
<organism evidence="1">
    <name type="scientific">Rhizobium leguminosarum</name>
    <dbReference type="NCBI Taxonomy" id="384"/>
    <lineage>
        <taxon>Bacteria</taxon>
        <taxon>Pseudomonadati</taxon>
        <taxon>Pseudomonadota</taxon>
        <taxon>Alphaproteobacteria</taxon>
        <taxon>Hyphomicrobiales</taxon>
        <taxon>Rhizobiaceae</taxon>
        <taxon>Rhizobium/Agrobacterium group</taxon>
        <taxon>Rhizobium</taxon>
    </lineage>
</organism>
<name>A0A154IIG0_RHILE</name>
<protein>
    <submittedName>
        <fullName evidence="1">Uncharacterized protein</fullName>
    </submittedName>
</protein>
<proteinExistence type="predicted"/>
<accession>A0A154IIG0</accession>
<reference evidence="1" key="1">
    <citation type="submission" date="2016-03" db="EMBL/GenBank/DDBJ databases">
        <title>Microsymbionts genomes from the relict species Vavilovia formosa.</title>
        <authorList>
            <person name="Chirak E."/>
            <person name="Kimeklis A."/>
            <person name="Kopat V."/>
            <person name="Andronov E."/>
        </authorList>
    </citation>
    <scope>NUCLEOTIDE SEQUENCE [LARGE SCALE GENOMIC DNA]</scope>
    <source>
        <strain evidence="1">Vaf12</strain>
    </source>
</reference>
<sequence>MNTLSVTFSFDNLKNEFDQFNKEVGRAAFAVQSFMAYSTSATYAESTRTTIINRSLSVALADTG</sequence>